<dbReference type="AlphaFoldDB" id="A0AAD5T4P5"/>
<feature type="compositionally biased region" description="Acidic residues" evidence="1">
    <location>
        <begin position="21"/>
        <end position="31"/>
    </location>
</feature>
<evidence type="ECO:0000313" key="3">
    <source>
        <dbReference type="Proteomes" id="UP001211907"/>
    </source>
</evidence>
<sequence>MKAQRKFNQQLASRMRSLSVEETEALDDDATQSENKSAANSAWRVVKKGVQIIFG</sequence>
<evidence type="ECO:0000256" key="1">
    <source>
        <dbReference type="SAM" id="MobiDB-lite"/>
    </source>
</evidence>
<keyword evidence="3" id="KW-1185">Reference proteome</keyword>
<proteinExistence type="predicted"/>
<name>A0AAD5T4P5_9FUNG</name>
<gene>
    <name evidence="2" type="ORF">HK100_007747</name>
</gene>
<comment type="caution">
    <text evidence="2">The sequence shown here is derived from an EMBL/GenBank/DDBJ whole genome shotgun (WGS) entry which is preliminary data.</text>
</comment>
<protein>
    <submittedName>
        <fullName evidence="2">Uncharacterized protein</fullName>
    </submittedName>
</protein>
<dbReference type="Proteomes" id="UP001211907">
    <property type="component" value="Unassembled WGS sequence"/>
</dbReference>
<reference evidence="2" key="1">
    <citation type="submission" date="2020-05" db="EMBL/GenBank/DDBJ databases">
        <title>Phylogenomic resolution of chytrid fungi.</title>
        <authorList>
            <person name="Stajich J.E."/>
            <person name="Amses K."/>
            <person name="Simmons R."/>
            <person name="Seto K."/>
            <person name="Myers J."/>
            <person name="Bonds A."/>
            <person name="Quandt C.A."/>
            <person name="Barry K."/>
            <person name="Liu P."/>
            <person name="Grigoriev I."/>
            <person name="Longcore J.E."/>
            <person name="James T.Y."/>
        </authorList>
    </citation>
    <scope>NUCLEOTIDE SEQUENCE</scope>
    <source>
        <strain evidence="2">JEL0513</strain>
    </source>
</reference>
<organism evidence="2 3">
    <name type="scientific">Physocladia obscura</name>
    <dbReference type="NCBI Taxonomy" id="109957"/>
    <lineage>
        <taxon>Eukaryota</taxon>
        <taxon>Fungi</taxon>
        <taxon>Fungi incertae sedis</taxon>
        <taxon>Chytridiomycota</taxon>
        <taxon>Chytridiomycota incertae sedis</taxon>
        <taxon>Chytridiomycetes</taxon>
        <taxon>Chytridiales</taxon>
        <taxon>Chytriomycetaceae</taxon>
        <taxon>Physocladia</taxon>
    </lineage>
</organism>
<dbReference type="EMBL" id="JADGJH010000368">
    <property type="protein sequence ID" value="KAJ3130662.1"/>
    <property type="molecule type" value="Genomic_DNA"/>
</dbReference>
<feature type="region of interest" description="Disordered" evidence="1">
    <location>
        <begin position="1"/>
        <end position="40"/>
    </location>
</feature>
<evidence type="ECO:0000313" key="2">
    <source>
        <dbReference type="EMBL" id="KAJ3130662.1"/>
    </source>
</evidence>
<accession>A0AAD5T4P5</accession>
<feature type="compositionally biased region" description="Polar residues" evidence="1">
    <location>
        <begin position="1"/>
        <end position="12"/>
    </location>
</feature>